<keyword evidence="10" id="KW-1133">Transmembrane helix</keyword>
<organism evidence="13 14">
    <name type="scientific">Dinothrombium tinctorium</name>
    <dbReference type="NCBI Taxonomy" id="1965070"/>
    <lineage>
        <taxon>Eukaryota</taxon>
        <taxon>Metazoa</taxon>
        <taxon>Ecdysozoa</taxon>
        <taxon>Arthropoda</taxon>
        <taxon>Chelicerata</taxon>
        <taxon>Arachnida</taxon>
        <taxon>Acari</taxon>
        <taxon>Acariformes</taxon>
        <taxon>Trombidiformes</taxon>
        <taxon>Prostigmata</taxon>
        <taxon>Anystina</taxon>
        <taxon>Parasitengona</taxon>
        <taxon>Trombidioidea</taxon>
        <taxon>Trombidiidae</taxon>
        <taxon>Dinothrombium</taxon>
    </lineage>
</organism>
<feature type="region of interest" description="Disordered" evidence="9">
    <location>
        <begin position="362"/>
        <end position="387"/>
    </location>
</feature>
<dbReference type="PANTHER" id="PTHR15486:SF96">
    <property type="entry name" value="LIPID DROPLET-REGULATING VLDL ASSEMBLY FACTOR AUP1"/>
    <property type="match status" value="1"/>
</dbReference>
<dbReference type="GO" id="GO:0043130">
    <property type="term" value="F:ubiquitin binding"/>
    <property type="evidence" value="ECO:0007669"/>
    <property type="project" value="InterPro"/>
</dbReference>
<evidence type="ECO:0000256" key="4">
    <source>
        <dbReference type="ARBA" id="ARBA00022824"/>
    </source>
</evidence>
<dbReference type="EMBL" id="NCKU01003176">
    <property type="protein sequence ID" value="RWS08029.1"/>
    <property type="molecule type" value="Genomic_DNA"/>
</dbReference>
<dbReference type="SMART" id="SM00546">
    <property type="entry name" value="CUE"/>
    <property type="match status" value="1"/>
</dbReference>
<proteinExistence type="inferred from homology"/>
<feature type="compositionally biased region" description="Polar residues" evidence="9">
    <location>
        <begin position="276"/>
        <end position="294"/>
    </location>
</feature>
<reference evidence="13" key="2">
    <citation type="submission" date="2018-11" db="EMBL/GenBank/DDBJ databases">
        <title>Trombidioid mite genomics.</title>
        <authorList>
            <person name="Dong X."/>
        </authorList>
    </citation>
    <scope>NUCLEOTIDE SEQUENCE</scope>
    <source>
        <strain evidence="13">UoL-WK</strain>
    </source>
</reference>
<keyword evidence="4" id="KW-0256">Endoplasmic reticulum</keyword>
<evidence type="ECO:0000259" key="11">
    <source>
        <dbReference type="PROSITE" id="PS51140"/>
    </source>
</evidence>
<evidence type="ECO:0000256" key="2">
    <source>
        <dbReference type="ARBA" id="ARBA00004502"/>
    </source>
</evidence>
<keyword evidence="14" id="KW-1185">Reference proteome</keyword>
<sequence>MCFAFRAHTHLFDRIANQWQMVPLVIYFPIGLCLLIVRVFIGLHAFLVASLLPKSSVVRCFIIRTMCAVLGFIVREEHMHFKRKVGVKLLVANHITDFDHLAVDLVLPCIVPIISDSPKFLNWSLGLHDFGTKNGGDTFTQNVKHYLSSCEVPILMHPENATTNGRSGLLKFNSLPFTLDSIVHPLCISVSRPSPLEVSPTVLGSRWWSDLFWILLTPFTVFTLKYLESIHQKEGESVDEFAKRVQIEMASAMNVAATNYTEADKLEYMKRIAHSASDNSSSQHQQKQTIISSASAQRNISNPLLESTSQIERMAIRVKEVLPQVPIEVVKKDLAITANIDETITRLLDGTISYKAETVVNSRPEAQTQKDSQSSNQSNISKSELGLNTSAKTFGKSAFERMRSYKERKEALIEASRARYLRKHPEILMKMAKR</sequence>
<reference evidence="13 14" key="1">
    <citation type="journal article" date="2018" name="Gigascience">
        <title>Genomes of trombidid mites reveal novel predicted allergens and laterally-transferred genes associated with secondary metabolism.</title>
        <authorList>
            <person name="Dong X."/>
            <person name="Chaisiri K."/>
            <person name="Xia D."/>
            <person name="Armstrong S.D."/>
            <person name="Fang Y."/>
            <person name="Donnelly M.J."/>
            <person name="Kadowaki T."/>
            <person name="McGarry J.W."/>
            <person name="Darby A.C."/>
            <person name="Makepeace B.L."/>
        </authorList>
    </citation>
    <scope>NUCLEOTIDE SEQUENCE [LARGE SCALE GENOMIC DNA]</scope>
    <source>
        <strain evidence="13">UoL-WK</strain>
    </source>
</reference>
<keyword evidence="10" id="KW-0812">Transmembrane</keyword>
<evidence type="ECO:0000313" key="13">
    <source>
        <dbReference type="EMBL" id="RWS08029.1"/>
    </source>
</evidence>
<dbReference type="STRING" id="1965070.A0A443QYD0"/>
<evidence type="ECO:0000256" key="3">
    <source>
        <dbReference type="ARBA" id="ARBA00022677"/>
    </source>
</evidence>
<feature type="transmembrane region" description="Helical" evidence="10">
    <location>
        <begin position="24"/>
        <end position="50"/>
    </location>
</feature>
<feature type="compositionally biased region" description="Low complexity" evidence="9">
    <location>
        <begin position="367"/>
        <end position="383"/>
    </location>
</feature>
<evidence type="ECO:0000256" key="5">
    <source>
        <dbReference type="ARBA" id="ARBA00023136"/>
    </source>
</evidence>
<evidence type="ECO:0000256" key="10">
    <source>
        <dbReference type="SAM" id="Phobius"/>
    </source>
</evidence>
<evidence type="ECO:0000256" key="1">
    <source>
        <dbReference type="ARBA" id="ARBA00004406"/>
    </source>
</evidence>
<dbReference type="EMBL" id="NCKU01003177">
    <property type="protein sequence ID" value="RWS08026.1"/>
    <property type="molecule type" value="Genomic_DNA"/>
</dbReference>
<dbReference type="PROSITE" id="PS51140">
    <property type="entry name" value="CUE"/>
    <property type="match status" value="1"/>
</dbReference>
<dbReference type="GO" id="GO:0036503">
    <property type="term" value="P:ERAD pathway"/>
    <property type="evidence" value="ECO:0007669"/>
    <property type="project" value="InterPro"/>
</dbReference>
<evidence type="ECO:0000256" key="6">
    <source>
        <dbReference type="ARBA" id="ARBA00035634"/>
    </source>
</evidence>
<dbReference type="CDD" id="cd14420">
    <property type="entry name" value="CUE_AUP1"/>
    <property type="match status" value="1"/>
</dbReference>
<evidence type="ECO:0000256" key="8">
    <source>
        <dbReference type="ARBA" id="ARBA00035713"/>
    </source>
</evidence>
<comment type="caution">
    <text evidence="13">The sequence shown here is derived from an EMBL/GenBank/DDBJ whole genome shotgun (WGS) entry which is preliminary data.</text>
</comment>
<evidence type="ECO:0000256" key="9">
    <source>
        <dbReference type="SAM" id="MobiDB-lite"/>
    </source>
</evidence>
<gene>
    <name evidence="13" type="ORF">B4U79_00674</name>
    <name evidence="12" type="ORF">B4U79_06677</name>
</gene>
<accession>A0A443QYD0</accession>
<dbReference type="GO" id="GO:0005789">
    <property type="term" value="C:endoplasmic reticulum membrane"/>
    <property type="evidence" value="ECO:0007669"/>
    <property type="project" value="UniProtKB-SubCell"/>
</dbReference>
<name>A0A443QYD0_9ACAR</name>
<dbReference type="Proteomes" id="UP000285301">
    <property type="component" value="Unassembled WGS sequence"/>
</dbReference>
<keyword evidence="5 10" id="KW-0472">Membrane</keyword>
<dbReference type="AlphaFoldDB" id="A0A443QYD0"/>
<feature type="region of interest" description="Disordered" evidence="9">
    <location>
        <begin position="274"/>
        <end position="294"/>
    </location>
</feature>
<dbReference type="GO" id="GO:0005811">
    <property type="term" value="C:lipid droplet"/>
    <property type="evidence" value="ECO:0007669"/>
    <property type="project" value="UniProtKB-SubCell"/>
</dbReference>
<comment type="similarity">
    <text evidence="6">Belongs to the AUP1 family.</text>
</comment>
<comment type="subcellular location">
    <subcellularLocation>
        <location evidence="1">Endoplasmic reticulum membrane</location>
        <topology evidence="1">Peripheral membrane protein</topology>
    </subcellularLocation>
    <subcellularLocation>
        <location evidence="2">Lipid droplet</location>
    </subcellularLocation>
</comment>
<dbReference type="PANTHER" id="PTHR15486">
    <property type="entry name" value="ANCIENT UBIQUITOUS PROTEIN"/>
    <property type="match status" value="1"/>
</dbReference>
<protein>
    <recommendedName>
        <fullName evidence="7">Lipid droplet-regulating VLDL assembly factor AUP1</fullName>
    </recommendedName>
    <alternativeName>
        <fullName evidence="8">Ancient ubiquitous protein 1</fullName>
    </alternativeName>
</protein>
<evidence type="ECO:0000256" key="7">
    <source>
        <dbReference type="ARBA" id="ARBA00035685"/>
    </source>
</evidence>
<dbReference type="OrthoDB" id="1854593at2759"/>
<dbReference type="InterPro" id="IPR003892">
    <property type="entry name" value="CUE"/>
</dbReference>
<dbReference type="Pfam" id="PF02845">
    <property type="entry name" value="CUE"/>
    <property type="match status" value="1"/>
</dbReference>
<evidence type="ECO:0000313" key="12">
    <source>
        <dbReference type="EMBL" id="RWS08026.1"/>
    </source>
</evidence>
<evidence type="ECO:0000313" key="14">
    <source>
        <dbReference type="Proteomes" id="UP000285301"/>
    </source>
</evidence>
<keyword evidence="3" id="KW-0551">Lipid droplet</keyword>
<dbReference type="SUPFAM" id="SSF69593">
    <property type="entry name" value="Glycerol-3-phosphate (1)-acyltransferase"/>
    <property type="match status" value="1"/>
</dbReference>
<dbReference type="Gene3D" id="1.10.8.10">
    <property type="entry name" value="DNA helicase RuvA subunit, C-terminal domain"/>
    <property type="match status" value="1"/>
</dbReference>
<feature type="domain" description="CUE" evidence="11">
    <location>
        <begin position="310"/>
        <end position="352"/>
    </location>
</feature>
<dbReference type="InterPro" id="IPR048056">
    <property type="entry name" value="AUP1_CUE"/>
</dbReference>